<dbReference type="EMBL" id="HBIW01024337">
    <property type="protein sequence ID" value="CAE0705519.1"/>
    <property type="molecule type" value="Transcribed_RNA"/>
</dbReference>
<dbReference type="PANTHER" id="PTHR13182:SF8">
    <property type="entry name" value="CYTOPLASMIC 60S SUBUNIT BIOGENESIS FACTOR ZNF622"/>
    <property type="match status" value="1"/>
</dbReference>
<feature type="domain" description="C2H2-type" evidence="2">
    <location>
        <begin position="184"/>
        <end position="206"/>
    </location>
</feature>
<dbReference type="GO" id="GO:0030687">
    <property type="term" value="C:preribosome, large subunit precursor"/>
    <property type="evidence" value="ECO:0007669"/>
    <property type="project" value="TreeGrafter"/>
</dbReference>
<dbReference type="Proteomes" id="UP000789595">
    <property type="component" value="Unassembled WGS sequence"/>
</dbReference>
<gene>
    <name evidence="3" type="ORF">PCAL00307_LOCUS20968</name>
    <name evidence="4" type="ORF">PECAL_1P04910</name>
</gene>
<dbReference type="PANTHER" id="PTHR13182">
    <property type="entry name" value="ZINC FINGER PROTEIN 622"/>
    <property type="match status" value="1"/>
</dbReference>
<evidence type="ECO:0000313" key="4">
    <source>
        <dbReference type="EMBL" id="CAH0364139.1"/>
    </source>
</evidence>
<dbReference type="Pfam" id="PF12756">
    <property type="entry name" value="zf-C2H2_2"/>
    <property type="match status" value="1"/>
</dbReference>
<evidence type="ECO:0000256" key="1">
    <source>
        <dbReference type="SAM" id="MobiDB-lite"/>
    </source>
</evidence>
<feature type="compositionally biased region" description="Acidic residues" evidence="1">
    <location>
        <begin position="111"/>
        <end position="123"/>
    </location>
</feature>
<dbReference type="AlphaFoldDB" id="A0A7S4A6Z0"/>
<dbReference type="EMBL" id="CAKKNE010000001">
    <property type="protein sequence ID" value="CAH0364139.1"/>
    <property type="molecule type" value="Genomic_DNA"/>
</dbReference>
<organism evidence="3">
    <name type="scientific">Pelagomonas calceolata</name>
    <dbReference type="NCBI Taxonomy" id="35677"/>
    <lineage>
        <taxon>Eukaryota</taxon>
        <taxon>Sar</taxon>
        <taxon>Stramenopiles</taxon>
        <taxon>Ochrophyta</taxon>
        <taxon>Pelagophyceae</taxon>
        <taxon>Pelagomonadales</taxon>
        <taxon>Pelagomonadaceae</taxon>
        <taxon>Pelagomonas</taxon>
    </lineage>
</organism>
<reference evidence="4" key="2">
    <citation type="submission" date="2021-11" db="EMBL/GenBank/DDBJ databases">
        <authorList>
            <consortium name="Genoscope - CEA"/>
            <person name="William W."/>
        </authorList>
    </citation>
    <scope>NUCLEOTIDE SEQUENCE</scope>
</reference>
<dbReference type="OrthoDB" id="19329at2759"/>
<dbReference type="InterPro" id="IPR040025">
    <property type="entry name" value="Znf622/Rei1/Reh1"/>
</dbReference>
<feature type="compositionally biased region" description="Basic residues" evidence="1">
    <location>
        <begin position="69"/>
        <end position="81"/>
    </location>
</feature>
<evidence type="ECO:0000259" key="2">
    <source>
        <dbReference type="PROSITE" id="PS00028"/>
    </source>
</evidence>
<dbReference type="PROSITE" id="PS00028">
    <property type="entry name" value="ZINC_FINGER_C2H2_1"/>
    <property type="match status" value="1"/>
</dbReference>
<feature type="region of interest" description="Disordered" evidence="1">
    <location>
        <begin position="51"/>
        <end position="123"/>
    </location>
</feature>
<reference evidence="3" key="1">
    <citation type="submission" date="2021-01" db="EMBL/GenBank/DDBJ databases">
        <authorList>
            <person name="Corre E."/>
            <person name="Pelletier E."/>
            <person name="Niang G."/>
            <person name="Scheremetjew M."/>
            <person name="Finn R."/>
            <person name="Kale V."/>
            <person name="Holt S."/>
            <person name="Cochrane G."/>
            <person name="Meng A."/>
            <person name="Brown T."/>
            <person name="Cohen L."/>
        </authorList>
    </citation>
    <scope>NUCLEOTIDE SEQUENCE</scope>
    <source>
        <strain evidence="3">CCMP1756</strain>
    </source>
</reference>
<sequence>MSGFTCLTAPGVVFEDKAAFTAHYKSEWHRYNLKRRTAQLPMVSLDEFERRRAAAQEASPAPKGQAHVKANKREKRSKRRELKGASVVDSVSGYRSSLNVADGPASKPTEDINEESEEEEIEEVTAEARCSDSFFDNERFETSEEALAYMHRTYGFVLPESPYICDVDGLSLYLCAKVKQGRTCLWCGRQFRSYRACQQHMIDKSHVKVAYESDASVDELSDYYDFSASYAGLDDDAVKALGVDDDEADDNSEDGWETASSTSDDQIVTRRAPKVKVLGTGELLLRSNGRKKIVGARWLRSYYRQNHRLDDERDATVAVRAEQRDRLLAAYGREHHERGGFLLGLAAQYNRRTVFKQLARDQRAQNRMEMRTAGFRSGGKAKDFKQNKLIKHAVAGKNRGEGLGVHG</sequence>
<proteinExistence type="predicted"/>
<accession>A0A7S4A6Z0</accession>
<dbReference type="InterPro" id="IPR013087">
    <property type="entry name" value="Znf_C2H2_type"/>
</dbReference>
<dbReference type="GO" id="GO:0042273">
    <property type="term" value="P:ribosomal large subunit biogenesis"/>
    <property type="evidence" value="ECO:0007669"/>
    <property type="project" value="TreeGrafter"/>
</dbReference>
<keyword evidence="5" id="KW-1185">Reference proteome</keyword>
<evidence type="ECO:0000313" key="5">
    <source>
        <dbReference type="Proteomes" id="UP000789595"/>
    </source>
</evidence>
<name>A0A7S4A6Z0_9STRA</name>
<evidence type="ECO:0000313" key="3">
    <source>
        <dbReference type="EMBL" id="CAE0705519.1"/>
    </source>
</evidence>
<dbReference type="InterPro" id="IPR041661">
    <property type="entry name" value="ZN622/Rei1/Reh1_Znf-C2H2"/>
</dbReference>
<protein>
    <recommendedName>
        <fullName evidence="2">C2H2-type domain-containing protein</fullName>
    </recommendedName>
</protein>